<feature type="domain" description="Teneurin-like YD-shell" evidence="3">
    <location>
        <begin position="855"/>
        <end position="963"/>
    </location>
</feature>
<dbReference type="EMBL" id="JACOGA010000008">
    <property type="protein sequence ID" value="MBC3873841.1"/>
    <property type="molecule type" value="Genomic_DNA"/>
</dbReference>
<accession>A0ABR6YB72</accession>
<dbReference type="PANTHER" id="PTHR32305:SF15">
    <property type="entry name" value="PROTEIN RHSA-RELATED"/>
    <property type="match status" value="1"/>
</dbReference>
<name>A0ABR6YB72_9BURK</name>
<feature type="chain" id="PRO_5047131059" description="Teneurin-like YD-shell domain-containing protein" evidence="2">
    <location>
        <begin position="23"/>
        <end position="1321"/>
    </location>
</feature>
<dbReference type="InterPro" id="IPR022385">
    <property type="entry name" value="Rhs_assc_core"/>
</dbReference>
<evidence type="ECO:0000256" key="2">
    <source>
        <dbReference type="SAM" id="SignalP"/>
    </source>
</evidence>
<dbReference type="Pfam" id="PF25023">
    <property type="entry name" value="TEN_YD-shell"/>
    <property type="match status" value="1"/>
</dbReference>
<proteinExistence type="predicted"/>
<evidence type="ECO:0000313" key="4">
    <source>
        <dbReference type="EMBL" id="MBC3873841.1"/>
    </source>
</evidence>
<dbReference type="Gene3D" id="2.180.10.10">
    <property type="entry name" value="RHS repeat-associated core"/>
    <property type="match status" value="1"/>
</dbReference>
<comment type="caution">
    <text evidence="4">The sequence shown here is derived from an EMBL/GenBank/DDBJ whole genome shotgun (WGS) entry which is preliminary data.</text>
</comment>
<feature type="signal peptide" evidence="2">
    <location>
        <begin position="1"/>
        <end position="22"/>
    </location>
</feature>
<evidence type="ECO:0000259" key="3">
    <source>
        <dbReference type="Pfam" id="PF25023"/>
    </source>
</evidence>
<organism evidence="4 5">
    <name type="scientific">Undibacterium flavidum</name>
    <dbReference type="NCBI Taxonomy" id="2762297"/>
    <lineage>
        <taxon>Bacteria</taxon>
        <taxon>Pseudomonadati</taxon>
        <taxon>Pseudomonadota</taxon>
        <taxon>Betaproteobacteria</taxon>
        <taxon>Burkholderiales</taxon>
        <taxon>Oxalobacteraceae</taxon>
        <taxon>Undibacterium</taxon>
    </lineage>
</organism>
<reference evidence="4 5" key="1">
    <citation type="submission" date="2020-08" db="EMBL/GenBank/DDBJ databases">
        <title>Novel species isolated from subtropical streams in China.</title>
        <authorList>
            <person name="Lu H."/>
        </authorList>
    </citation>
    <scope>NUCLEOTIDE SEQUENCE [LARGE SCALE GENOMIC DNA]</scope>
    <source>
        <strain evidence="4 5">LX15W</strain>
    </source>
</reference>
<dbReference type="NCBIfam" id="TIGR01643">
    <property type="entry name" value="YD_repeat_2x"/>
    <property type="match status" value="1"/>
</dbReference>
<evidence type="ECO:0000256" key="1">
    <source>
        <dbReference type="ARBA" id="ARBA00022737"/>
    </source>
</evidence>
<evidence type="ECO:0000313" key="5">
    <source>
        <dbReference type="Proteomes" id="UP000624279"/>
    </source>
</evidence>
<dbReference type="InterPro" id="IPR056823">
    <property type="entry name" value="TEN-like_YD-shell"/>
</dbReference>
<gene>
    <name evidence="4" type="ORF">H8K55_09585</name>
</gene>
<dbReference type="NCBIfam" id="TIGR03696">
    <property type="entry name" value="Rhs_assc_core"/>
    <property type="match status" value="1"/>
</dbReference>
<dbReference type="RefSeq" id="WP_186941877.1">
    <property type="nucleotide sequence ID" value="NZ_JACOGA010000008.1"/>
</dbReference>
<dbReference type="InterPro" id="IPR006530">
    <property type="entry name" value="YD"/>
</dbReference>
<sequence length="1321" mass="140531">MRPIVSTILFAASMFGIGLVHAQQPSSPYNYSRTSAFVYDTSSGLLLSETVEPDNADSCLKTTYTYDVYGNKTSATTNNCADASTIAKFTARSSTSFYGTQSITINGTVVAIPGGAFPTTVTNALSQSESKTFDPRFGAVVELVGPNSLTTSWQVDDFGRKVKESRADGTSTISKYCFISGRVTDITSNSAACPTPAANEIPADAVSFVHTEPRNTSDVKNGPFARTYVDRAGRKIRTVTEAFDGSAQPGGTNRLIVQDIDYNPQGAAIVTTQPYFLDTLASTTGGSSSYGMSATIYDALGRPTAIYTSDPQGSLASYSFGGRGSRKASVNTVSYVGLVKTTTNDLAQTRKEEKNIDGKVVRVTDHLGAQVAHQHDAFGNLVATKDALQNVISIKYDIRGRKVEMTDPNTGLWKYDYNALGELVWQQNPTQRALSQVTTMTYDLLGRMTQKVEPEYTSNWAYDKYADGSACNKGVGKLCETTTSHGINRKVVYDNLGRPINSRTNVLGGRSFATAISYDSSNARPATQTYPTGLTVNYNYTAKGFLSSLTLGTAATITPSGATLAAGSTLWQAQAYNAWGSAEQQIYGNNVISKANFDTMTGRISSNTAGLGTATNIVNYSYAWDSLSHLTGRTDANGDGVSGAVTDSFAYDGIGRLKSYSVASPTIPSLQRDVTLQYNAAGMLLYKSDVGIYTYQAQGATTIRPHALQSVSGSVNANYTYDANGNLKTASAGSYRDISYTSFNLPDNQNGLSGPAGSPKYTWQYDENHQRIQETRVSSAGTRITWKLHPDNAGGLSFEREEGPDGTSNRHYLTAGGISIGVLISSDALPTLAASQTAPVALSTITLKKVEYWHKDHLGSLVATTDQNGVVTARYSYDPFGKRRMASGNYDANGTLIIDWSSSGNGNDIGYTGHEHLDDVGVIHMNGRIYDPLLGRFMQTDPFIQDPLNLQNYNRYGYCYNNPLVCTDPTGQAFGFDDFVFALIMIYGAERSGVIDKQTARAFYGIAVTMYLGPTAGQAFTASGMAQAAAAGFAGGAVSTGTMKGALSGAFSAGMFYGAGNVIGGSNFFGGAVDKAAEWTYGSSVALHGVVGCVTSVAGGGKCGPGALSAAFSKAMTPVTGPMTDSNPVGGVIISAIAGGTGSVLGGGKFANGAQTGAFSYLLNCLAHECLSKKWDKNDPGYHEYQNMSLRMCHESMVGCYEAVSTQLLCNSGPGQTACMTVGKTLHTNLIGIFSDNPVTQYAYTSGFIVNGTGSTHILRDGYVVRQIIVDEGGYLRIYSYGEGVNINRFIANWNKISGPVIFRMIDHSNGAEVSAKLRKK</sequence>
<dbReference type="PANTHER" id="PTHR32305">
    <property type="match status" value="1"/>
</dbReference>
<dbReference type="Proteomes" id="UP000624279">
    <property type="component" value="Unassembled WGS sequence"/>
</dbReference>
<dbReference type="InterPro" id="IPR050708">
    <property type="entry name" value="T6SS_VgrG/RHS"/>
</dbReference>
<keyword evidence="2" id="KW-0732">Signal</keyword>
<protein>
    <recommendedName>
        <fullName evidence="3">Teneurin-like YD-shell domain-containing protein</fullName>
    </recommendedName>
</protein>
<keyword evidence="1" id="KW-0677">Repeat</keyword>
<keyword evidence="5" id="KW-1185">Reference proteome</keyword>